<dbReference type="Gene3D" id="2.60.40.10">
    <property type="entry name" value="Immunoglobulins"/>
    <property type="match status" value="1"/>
</dbReference>
<sequence>MVPFSAGAAAALLAENEAGSQAWWQLIAEIGTPLVEETSDESRLKLTFFWRDPQGNKIASSICRVYLDINGVTNHHSFSPVSLKRLPGSDIWTGSVQQASDWRGSYSLIPIGEAQLPPEPKGTPEQQCNQQRAWWRSLFPFAIADPLNPCAPHGNARGVRLSGIHLPEALSQQAWLAVDAGRAPEVDEKPFRLEWNSMRLGNRRRCWLWRPEEAEEADLPLVVVLDGQNWAISMSLLPVLEQQTRQGDLPAAAWLMIDAIDDVTRSRELACNADFWLAVQEELLPLAKEIVPFTDDPASTVVAGQSYGGLAALYAGLNWPQRFGCVLSQSGSFWWPNMKFMTHYEAREQHEKGYLTQQVSRRPNAVPLRIFQEAGLLEQDILFVNQQMRQALLEAGHKVHYRSYHGGHDVLCWRGGLTDGVCWLLGQHLMQTRQSDSKAAAFN</sequence>
<keyword evidence="3 6" id="KW-0378">Hydrolase</keyword>
<protein>
    <submittedName>
        <fullName evidence="6">Enterochelin esterase</fullName>
        <ecNumber evidence="6">3.1.1.-</ecNumber>
    </submittedName>
</protein>
<dbReference type="Gene3D" id="3.40.50.1820">
    <property type="entry name" value="alpha/beta hydrolase"/>
    <property type="match status" value="1"/>
</dbReference>
<dbReference type="GO" id="GO:0005737">
    <property type="term" value="C:cytoplasm"/>
    <property type="evidence" value="ECO:0007669"/>
    <property type="project" value="UniProtKB-SubCell"/>
</dbReference>
<gene>
    <name evidence="6" type="primary">fes</name>
    <name evidence="6" type="ORF">N5580_19690</name>
</gene>
<evidence type="ECO:0000313" key="6">
    <source>
        <dbReference type="EMBL" id="WBG92858.1"/>
    </source>
</evidence>
<dbReference type="EC" id="3.1.1.-" evidence="6"/>
<dbReference type="PANTHER" id="PTHR48098:SF3">
    <property type="entry name" value="IRON(III) ENTEROBACTIN ESTERASE"/>
    <property type="match status" value="1"/>
</dbReference>
<dbReference type="Proteomes" id="UP001211544">
    <property type="component" value="Plasmid pGABEKP28_1"/>
</dbReference>
<dbReference type="InterPro" id="IPR014756">
    <property type="entry name" value="Ig_E-set"/>
</dbReference>
<dbReference type="GO" id="GO:0008849">
    <property type="term" value="F:enterochelin esterase activity"/>
    <property type="evidence" value="ECO:0007669"/>
    <property type="project" value="InterPro"/>
</dbReference>
<dbReference type="GO" id="GO:0005506">
    <property type="term" value="F:iron ion binding"/>
    <property type="evidence" value="ECO:0007669"/>
    <property type="project" value="InterPro"/>
</dbReference>
<dbReference type="GO" id="GO:0006826">
    <property type="term" value="P:iron ion transport"/>
    <property type="evidence" value="ECO:0007669"/>
    <property type="project" value="InterPro"/>
</dbReference>
<dbReference type="EMBL" id="CP104759">
    <property type="protein sequence ID" value="WBG92858.1"/>
    <property type="molecule type" value="Genomic_DNA"/>
</dbReference>
<dbReference type="PANTHER" id="PTHR48098">
    <property type="entry name" value="ENTEROCHELIN ESTERASE-RELATED"/>
    <property type="match status" value="1"/>
</dbReference>
<organism evidence="6 7">
    <name type="scientific">Pantoea piersonii</name>
    <dbReference type="NCBI Taxonomy" id="2364647"/>
    <lineage>
        <taxon>Bacteria</taxon>
        <taxon>Pseudomonadati</taxon>
        <taxon>Pseudomonadota</taxon>
        <taxon>Gammaproteobacteria</taxon>
        <taxon>Enterobacterales</taxon>
        <taxon>Erwiniaceae</taxon>
        <taxon>Pantoea</taxon>
    </lineage>
</organism>
<name>A0AAJ5UBU8_9GAMM</name>
<dbReference type="Pfam" id="PF11806">
    <property type="entry name" value="Enterochelin_N"/>
    <property type="match status" value="1"/>
</dbReference>
<proteinExistence type="inferred from homology"/>
<evidence type="ECO:0000256" key="1">
    <source>
        <dbReference type="ARBA" id="ARBA00004496"/>
    </source>
</evidence>
<dbReference type="RefSeq" id="WP_269950386.1">
    <property type="nucleotide sequence ID" value="NZ_CP104759.1"/>
</dbReference>
<dbReference type="NCBIfam" id="NF007758">
    <property type="entry name" value="PRK10439.1"/>
    <property type="match status" value="1"/>
</dbReference>
<evidence type="ECO:0000259" key="5">
    <source>
        <dbReference type="Pfam" id="PF11806"/>
    </source>
</evidence>
<keyword evidence="6" id="KW-0614">Plasmid</keyword>
<accession>A0AAJ5UBU8</accession>
<comment type="similarity">
    <text evidence="4">Belongs to the Fes family.</text>
</comment>
<geneLocation type="plasmid" evidence="6 7">
    <name>pGABEKP28_1</name>
</geneLocation>
<reference evidence="6 7" key="1">
    <citation type="journal article" date="2022" name="J Glob Antimicrob Resist">
        <title>First complete genome of a multidrug resistant strain of the novel human pathogen Kalamiella piersonii (GABEKP28) identified in human saliva.</title>
        <authorList>
            <person name="McDonagh F."/>
            <person name="Singh N.K."/>
            <person name="Venkateswaran K."/>
            <person name="Lonappan A.M."/>
            <person name="Hallahan B."/>
            <person name="Tuohy A."/>
            <person name="Burke L."/>
            <person name="Kovarova A."/>
            <person name="Miliotis G."/>
        </authorList>
    </citation>
    <scope>NUCLEOTIDE SEQUENCE [LARGE SCALE GENOMIC DNA]</scope>
    <source>
        <strain evidence="6 7">GABEKP28</strain>
    </source>
</reference>
<dbReference type="Pfam" id="PF00756">
    <property type="entry name" value="Esterase"/>
    <property type="match status" value="1"/>
</dbReference>
<dbReference type="InterPro" id="IPR000801">
    <property type="entry name" value="Esterase-like"/>
</dbReference>
<keyword evidence="7" id="KW-1185">Reference proteome</keyword>
<comment type="subcellular location">
    <subcellularLocation>
        <location evidence="1">Cytoplasm</location>
    </subcellularLocation>
</comment>
<dbReference type="KEGG" id="kpie:N5580_19690"/>
<evidence type="ECO:0000256" key="3">
    <source>
        <dbReference type="ARBA" id="ARBA00022801"/>
    </source>
</evidence>
<dbReference type="SUPFAM" id="SSF53474">
    <property type="entry name" value="alpha/beta-Hydrolases"/>
    <property type="match status" value="1"/>
</dbReference>
<feature type="domain" description="Enterochelin esterase N-terminal" evidence="5">
    <location>
        <begin position="46"/>
        <end position="175"/>
    </location>
</feature>
<dbReference type="AlphaFoldDB" id="A0AAJ5UBU8"/>
<dbReference type="InterPro" id="IPR029058">
    <property type="entry name" value="AB_hydrolase_fold"/>
</dbReference>
<dbReference type="SUPFAM" id="SSF81296">
    <property type="entry name" value="E set domains"/>
    <property type="match status" value="1"/>
</dbReference>
<dbReference type="InterPro" id="IPR013783">
    <property type="entry name" value="Ig-like_fold"/>
</dbReference>
<evidence type="ECO:0000313" key="7">
    <source>
        <dbReference type="Proteomes" id="UP001211544"/>
    </source>
</evidence>
<evidence type="ECO:0000256" key="4">
    <source>
        <dbReference type="ARBA" id="ARBA00024201"/>
    </source>
</evidence>
<dbReference type="InterPro" id="IPR021764">
    <property type="entry name" value="Enterochelin_esterase_N"/>
</dbReference>
<dbReference type="InterPro" id="IPR050583">
    <property type="entry name" value="Mycobacterial_A85_antigen"/>
</dbReference>
<keyword evidence="2" id="KW-0963">Cytoplasm</keyword>
<evidence type="ECO:0000256" key="2">
    <source>
        <dbReference type="ARBA" id="ARBA00022490"/>
    </source>
</evidence>